<sequence length="95" mass="11070">MSAELNDPYAVLEAPRGTVTMPRHTRRLSDKILIAFHHACDQGDFEVADELLRVLEMMLTRRPMTPDVNRRKNIESLVAAHERLWLLRHPEANER</sequence>
<dbReference type="Proteomes" id="UP000249688">
    <property type="component" value="Unassembled WGS sequence"/>
</dbReference>
<protein>
    <submittedName>
        <fullName evidence="1">Uncharacterized protein</fullName>
    </submittedName>
</protein>
<keyword evidence="2" id="KW-1185">Reference proteome</keyword>
<comment type="caution">
    <text evidence="1">The sequence shown here is derived from an EMBL/GenBank/DDBJ whole genome shotgun (WGS) entry which is preliminary data.</text>
</comment>
<proteinExistence type="predicted"/>
<evidence type="ECO:0000313" key="2">
    <source>
        <dbReference type="Proteomes" id="UP000249688"/>
    </source>
</evidence>
<dbReference type="EMBL" id="QKYU01000004">
    <property type="protein sequence ID" value="PZW48769.1"/>
    <property type="molecule type" value="Genomic_DNA"/>
</dbReference>
<accession>A0A2W7INV9</accession>
<gene>
    <name evidence="1" type="ORF">C8P66_104186</name>
</gene>
<name>A0A2W7INV9_9PROT</name>
<dbReference type="AlphaFoldDB" id="A0A2W7INV9"/>
<evidence type="ECO:0000313" key="1">
    <source>
        <dbReference type="EMBL" id="PZW48769.1"/>
    </source>
</evidence>
<reference evidence="1 2" key="1">
    <citation type="submission" date="2018-06" db="EMBL/GenBank/DDBJ databases">
        <title>Genomic Encyclopedia of Archaeal and Bacterial Type Strains, Phase II (KMG-II): from individual species to whole genera.</title>
        <authorList>
            <person name="Goeker M."/>
        </authorList>
    </citation>
    <scope>NUCLEOTIDE SEQUENCE [LARGE SCALE GENOMIC DNA]</scope>
    <source>
        <strain evidence="1 2">DSM 24525</strain>
    </source>
</reference>
<organism evidence="1 2">
    <name type="scientific">Humitalea rosea</name>
    <dbReference type="NCBI Taxonomy" id="990373"/>
    <lineage>
        <taxon>Bacteria</taxon>
        <taxon>Pseudomonadati</taxon>
        <taxon>Pseudomonadota</taxon>
        <taxon>Alphaproteobacteria</taxon>
        <taxon>Acetobacterales</taxon>
        <taxon>Roseomonadaceae</taxon>
        <taxon>Humitalea</taxon>
    </lineage>
</organism>